<evidence type="ECO:0000256" key="6">
    <source>
        <dbReference type="ARBA" id="ARBA00022837"/>
    </source>
</evidence>
<dbReference type="GO" id="GO:0042806">
    <property type="term" value="F:fucose binding"/>
    <property type="evidence" value="ECO:0007669"/>
    <property type="project" value="UniProtKB-ARBA"/>
</dbReference>
<dbReference type="PANTHER" id="PTHR45713">
    <property type="entry name" value="FTP DOMAIN-CONTAINING PROTEIN"/>
    <property type="match status" value="1"/>
</dbReference>
<dbReference type="InterPro" id="IPR008979">
    <property type="entry name" value="Galactose-bd-like_sf"/>
</dbReference>
<dbReference type="Gene3D" id="2.60.120.260">
    <property type="entry name" value="Galactose-binding domain-like"/>
    <property type="match status" value="1"/>
</dbReference>
<protein>
    <recommendedName>
        <fullName evidence="8">Fucolectin tachylectin-4 pentraxin-1 domain-containing protein</fullName>
    </recommendedName>
</protein>
<evidence type="ECO:0000259" key="8">
    <source>
        <dbReference type="SMART" id="SM00607"/>
    </source>
</evidence>
<dbReference type="EMBL" id="JAODUO010000911">
    <property type="protein sequence ID" value="KAK2173012.1"/>
    <property type="molecule type" value="Genomic_DNA"/>
</dbReference>
<feature type="domain" description="Fucolectin tachylectin-4 pentraxin-1" evidence="8">
    <location>
        <begin position="32"/>
        <end position="182"/>
    </location>
</feature>
<keyword evidence="7" id="KW-1015">Disulfide bond</keyword>
<dbReference type="InterPro" id="IPR006585">
    <property type="entry name" value="FTP1"/>
</dbReference>
<keyword evidence="10" id="KW-1185">Reference proteome</keyword>
<dbReference type="GO" id="GO:0001868">
    <property type="term" value="P:regulation of complement activation, lectin pathway"/>
    <property type="evidence" value="ECO:0007669"/>
    <property type="project" value="UniProtKB-ARBA"/>
</dbReference>
<keyword evidence="4" id="KW-0479">Metal-binding</keyword>
<dbReference type="GO" id="GO:0046872">
    <property type="term" value="F:metal ion binding"/>
    <property type="evidence" value="ECO:0007669"/>
    <property type="project" value="UniProtKB-KW"/>
</dbReference>
<evidence type="ECO:0000256" key="2">
    <source>
        <dbReference type="ARBA" id="ARBA00010147"/>
    </source>
</evidence>
<dbReference type="InterPro" id="IPR051941">
    <property type="entry name" value="BG_Antigen-Binding_Lectin"/>
</dbReference>
<evidence type="ECO:0000313" key="10">
    <source>
        <dbReference type="Proteomes" id="UP001209878"/>
    </source>
</evidence>
<dbReference type="SMART" id="SM00607">
    <property type="entry name" value="FTP"/>
    <property type="match status" value="1"/>
</dbReference>
<proteinExistence type="inferred from homology"/>
<comment type="similarity">
    <text evidence="2">Belongs to the fucolectin family.</text>
</comment>
<evidence type="ECO:0000313" key="9">
    <source>
        <dbReference type="EMBL" id="KAK2173012.1"/>
    </source>
</evidence>
<evidence type="ECO:0000256" key="7">
    <source>
        <dbReference type="ARBA" id="ARBA00023157"/>
    </source>
</evidence>
<comment type="caution">
    <text evidence="9">The sequence shown here is derived from an EMBL/GenBank/DDBJ whole genome shotgun (WGS) entry which is preliminary data.</text>
</comment>
<evidence type="ECO:0000256" key="5">
    <source>
        <dbReference type="ARBA" id="ARBA00022734"/>
    </source>
</evidence>
<keyword evidence="5" id="KW-0430">Lectin</keyword>
<evidence type="ECO:0000256" key="4">
    <source>
        <dbReference type="ARBA" id="ARBA00022723"/>
    </source>
</evidence>
<comment type="function">
    <text evidence="1">Acts as a defensive agent. Recognizes blood group fucosylated oligosaccharides including A, B, H and Lewis B-type antigens. Does not recognize Lewis A antigen and has low affinity for monovalent haptens.</text>
</comment>
<dbReference type="Proteomes" id="UP001209878">
    <property type="component" value="Unassembled WGS sequence"/>
</dbReference>
<dbReference type="GO" id="GO:0010185">
    <property type="term" value="P:regulation of cellular defense response"/>
    <property type="evidence" value="ECO:0007669"/>
    <property type="project" value="UniProtKB-ARBA"/>
</dbReference>
<dbReference type="SUPFAM" id="SSF49785">
    <property type="entry name" value="Galactose-binding domain-like"/>
    <property type="match status" value="1"/>
</dbReference>
<dbReference type="PANTHER" id="PTHR45713:SF6">
    <property type="entry name" value="F5_8 TYPE C DOMAIN-CONTAINING PROTEIN"/>
    <property type="match status" value="1"/>
</dbReference>
<accession>A0AAD9KKT5</accession>
<keyword evidence="6" id="KW-0106">Calcium</keyword>
<evidence type="ECO:0000256" key="1">
    <source>
        <dbReference type="ARBA" id="ARBA00002219"/>
    </source>
</evidence>
<comment type="subunit">
    <text evidence="3">Homotrimer.</text>
</comment>
<name>A0AAD9KKT5_RIDPI</name>
<organism evidence="9 10">
    <name type="scientific">Ridgeia piscesae</name>
    <name type="common">Tubeworm</name>
    <dbReference type="NCBI Taxonomy" id="27915"/>
    <lineage>
        <taxon>Eukaryota</taxon>
        <taxon>Metazoa</taxon>
        <taxon>Spiralia</taxon>
        <taxon>Lophotrochozoa</taxon>
        <taxon>Annelida</taxon>
        <taxon>Polychaeta</taxon>
        <taxon>Sedentaria</taxon>
        <taxon>Canalipalpata</taxon>
        <taxon>Sabellida</taxon>
        <taxon>Siboglinidae</taxon>
        <taxon>Ridgeia</taxon>
    </lineage>
</organism>
<sequence>MSPARTKCVSRVTAVVGGLLLHAFMVDQVVTSLNIALGKQAFMSSQYGHYKASYGVDGNKTSIFHTNKTPLPNWWGFDFGREDQLVTRVDVTNRRNEKYYNRIMSFVIGLTNHDPRSYDGPLGNLHSVCASRMEPMKDGETIRLKCTDRLNTRGRYLFLVANTTDGYLNLAEVEVFNSKLLDKRILCYRDWNYNQVCLTKVGNIFKKSTFL</sequence>
<dbReference type="AlphaFoldDB" id="A0AAD9KKT5"/>
<gene>
    <name evidence="9" type="ORF">NP493_912g00064</name>
</gene>
<evidence type="ECO:0000256" key="3">
    <source>
        <dbReference type="ARBA" id="ARBA00011233"/>
    </source>
</evidence>
<reference evidence="9" key="1">
    <citation type="journal article" date="2023" name="Mol. Biol. Evol.">
        <title>Third-Generation Sequencing Reveals the Adaptive Role of the Epigenome in Three Deep-Sea Polychaetes.</title>
        <authorList>
            <person name="Perez M."/>
            <person name="Aroh O."/>
            <person name="Sun Y."/>
            <person name="Lan Y."/>
            <person name="Juniper S.K."/>
            <person name="Young C.R."/>
            <person name="Angers B."/>
            <person name="Qian P.Y."/>
        </authorList>
    </citation>
    <scope>NUCLEOTIDE SEQUENCE</scope>
    <source>
        <strain evidence="9">R07B-5</strain>
    </source>
</reference>
<dbReference type="Pfam" id="PF22633">
    <property type="entry name" value="F5_F8_type_C_2"/>
    <property type="match status" value="1"/>
</dbReference>